<name>A0A329S868_9STRA</name>
<keyword evidence="14" id="KW-1185">Reference proteome</keyword>
<dbReference type="InterPro" id="IPR011009">
    <property type="entry name" value="Kinase-like_dom_sf"/>
</dbReference>
<dbReference type="InterPro" id="IPR002048">
    <property type="entry name" value="EF_hand_dom"/>
</dbReference>
<feature type="domain" description="Protein kinase" evidence="11">
    <location>
        <begin position="120"/>
        <end position="390"/>
    </location>
</feature>
<reference evidence="13 14" key="1">
    <citation type="submission" date="2018-01" db="EMBL/GenBank/DDBJ databases">
        <title>Draft genome of the strawberry crown rot pathogen Phytophthora cactorum.</title>
        <authorList>
            <person name="Armitage A.D."/>
            <person name="Lysoe E."/>
            <person name="Nellist C.F."/>
            <person name="Harrison R.J."/>
            <person name="Brurberg M.B."/>
        </authorList>
    </citation>
    <scope>NUCLEOTIDE SEQUENCE [LARGE SCALE GENOMIC DNA]</scope>
    <source>
        <strain evidence="13 14">10300</strain>
    </source>
</reference>
<feature type="domain" description="EF-hand" evidence="12">
    <location>
        <begin position="488"/>
        <end position="523"/>
    </location>
</feature>
<dbReference type="SMART" id="SM00054">
    <property type="entry name" value="EFh"/>
    <property type="match status" value="4"/>
</dbReference>
<dbReference type="SMART" id="SM00220">
    <property type="entry name" value="S_TKc"/>
    <property type="match status" value="1"/>
</dbReference>
<dbReference type="SUPFAM" id="SSF56112">
    <property type="entry name" value="Protein kinase-like (PK-like)"/>
    <property type="match status" value="1"/>
</dbReference>
<keyword evidence="4 9" id="KW-0547">Nucleotide-binding</keyword>
<keyword evidence="3" id="KW-0808">Transferase</keyword>
<dbReference type="PROSITE" id="PS50222">
    <property type="entry name" value="EF_HAND_2"/>
    <property type="match status" value="3"/>
</dbReference>
<evidence type="ECO:0000256" key="1">
    <source>
        <dbReference type="ARBA" id="ARBA00001946"/>
    </source>
</evidence>
<dbReference type="GO" id="GO:0004674">
    <property type="term" value="F:protein serine/threonine kinase activity"/>
    <property type="evidence" value="ECO:0007669"/>
    <property type="project" value="UniProtKB-KW"/>
</dbReference>
<comment type="cofactor">
    <cofactor evidence="1">
        <name>Mg(2+)</name>
        <dbReference type="ChEBI" id="CHEBI:18420"/>
    </cofactor>
</comment>
<dbReference type="SUPFAM" id="SSF47473">
    <property type="entry name" value="EF-hand"/>
    <property type="match status" value="1"/>
</dbReference>
<dbReference type="Pfam" id="PF00069">
    <property type="entry name" value="Pkinase"/>
    <property type="match status" value="1"/>
</dbReference>
<dbReference type="PROSITE" id="PS00108">
    <property type="entry name" value="PROTEIN_KINASE_ST"/>
    <property type="match status" value="1"/>
</dbReference>
<dbReference type="PROSITE" id="PS00107">
    <property type="entry name" value="PROTEIN_KINASE_ATP"/>
    <property type="match status" value="1"/>
</dbReference>
<evidence type="ECO:0000256" key="9">
    <source>
        <dbReference type="PROSITE-ProRule" id="PRU10141"/>
    </source>
</evidence>
<dbReference type="OrthoDB" id="40902at2759"/>
<protein>
    <submittedName>
        <fullName evidence="13">Uncharacterized protein</fullName>
    </submittedName>
</protein>
<proteinExistence type="inferred from homology"/>
<dbReference type="Pfam" id="PF13833">
    <property type="entry name" value="EF-hand_8"/>
    <property type="match status" value="1"/>
</dbReference>
<evidence type="ECO:0000256" key="5">
    <source>
        <dbReference type="ARBA" id="ARBA00022777"/>
    </source>
</evidence>
<evidence type="ECO:0000259" key="12">
    <source>
        <dbReference type="PROSITE" id="PS50222"/>
    </source>
</evidence>
<evidence type="ECO:0000259" key="11">
    <source>
        <dbReference type="PROSITE" id="PS50011"/>
    </source>
</evidence>
<keyword evidence="5" id="KW-0418">Kinase</keyword>
<dbReference type="STRING" id="29920.A0A329S868"/>
<sequence length="615" mass="68897">MKAIPSNLRRSTPLVRARPDTSSNRPRYFMAVPEQHPPQQQADAAVTPGASTFVNNHSQTSASRKPLGLNYGSIRRSWRGYMDKLAPFPKLQQVALEAASFFTKPDELEFNLPRNFHAKYALGDKLGEGAFGAVYCALPMQQEARGGDLQLDLAVKIVPKSRVVSRKDYAALKQEGRMMVLLGGTLNVVHFFGAYEDDTNVYLVMERCVGGDASERLSGEKDLDLTANPKQEERAKMYMRDILHVVWQCHLLRILHRDLKLENFLFADTKDDSPLKLTDFGGAAFLDEDEFLHDVHGTPLYTAPEVLKHKYAFPSDLWSCGVILYRLLSGRFPFESGPLLDERIQHEEIDLASSPWTGISDEAKALVNQLLERDVSKRLTAEQALKHPWLDPSAPLSLEALTTASAAAKEATKGISGPALNGTLVQRLQLYRSLNSLQRAVLNEVTRLLPLALKQDVLVLFSEVSRDGSESVGLEEFAAYVAAGGYRLTRGEAKGFLRNLDLDGNGLLSRDEFCAALLDWPQLQSQHHDEFTECVNQVFDVVDEDKDGLLTLEDVAELTPFQESGKHLHSFRNDLDRCFQYTDRSGRGSIDKEDFKHMLRIPAGAYAHFPRRLRL</sequence>
<dbReference type="InterPro" id="IPR018247">
    <property type="entry name" value="EF_Hand_1_Ca_BS"/>
</dbReference>
<comment type="similarity">
    <text evidence="8">Belongs to the protein kinase superfamily. Ser/Thr protein kinase family. CDPK subfamily.</text>
</comment>
<evidence type="ECO:0000256" key="8">
    <source>
        <dbReference type="ARBA" id="ARBA00024334"/>
    </source>
</evidence>
<evidence type="ECO:0000256" key="7">
    <source>
        <dbReference type="ARBA" id="ARBA00022840"/>
    </source>
</evidence>
<feature type="binding site" evidence="9">
    <location>
        <position position="156"/>
    </location>
    <ligand>
        <name>ATP</name>
        <dbReference type="ChEBI" id="CHEBI:30616"/>
    </ligand>
</feature>
<dbReference type="GO" id="GO:0005509">
    <property type="term" value="F:calcium ion binding"/>
    <property type="evidence" value="ECO:0007669"/>
    <property type="project" value="InterPro"/>
</dbReference>
<dbReference type="InterPro" id="IPR050205">
    <property type="entry name" value="CDPK_Ser/Thr_kinases"/>
</dbReference>
<keyword evidence="6" id="KW-0106">Calcium</keyword>
<evidence type="ECO:0000256" key="10">
    <source>
        <dbReference type="SAM" id="MobiDB-lite"/>
    </source>
</evidence>
<feature type="region of interest" description="Disordered" evidence="10">
    <location>
        <begin position="1"/>
        <end position="25"/>
    </location>
</feature>
<gene>
    <name evidence="13" type="ORF">PC110_g11529</name>
</gene>
<dbReference type="FunFam" id="1.10.510.10:FF:000991">
    <property type="entry name" value="CAMK/CDPK protein kinase"/>
    <property type="match status" value="1"/>
</dbReference>
<dbReference type="PANTHER" id="PTHR24349">
    <property type="entry name" value="SERINE/THREONINE-PROTEIN KINASE"/>
    <property type="match status" value="1"/>
</dbReference>
<dbReference type="InterPro" id="IPR008271">
    <property type="entry name" value="Ser/Thr_kinase_AS"/>
</dbReference>
<organism evidence="13 14">
    <name type="scientific">Phytophthora cactorum</name>
    <dbReference type="NCBI Taxonomy" id="29920"/>
    <lineage>
        <taxon>Eukaryota</taxon>
        <taxon>Sar</taxon>
        <taxon>Stramenopiles</taxon>
        <taxon>Oomycota</taxon>
        <taxon>Peronosporomycetes</taxon>
        <taxon>Peronosporales</taxon>
        <taxon>Peronosporaceae</taxon>
        <taxon>Phytophthora</taxon>
    </lineage>
</organism>
<dbReference type="PROSITE" id="PS00018">
    <property type="entry name" value="EF_HAND_1"/>
    <property type="match status" value="2"/>
</dbReference>
<evidence type="ECO:0000313" key="13">
    <source>
        <dbReference type="EMBL" id="RAW32126.1"/>
    </source>
</evidence>
<dbReference type="Gene3D" id="1.10.238.10">
    <property type="entry name" value="EF-hand"/>
    <property type="match status" value="1"/>
</dbReference>
<accession>A0A329S868</accession>
<dbReference type="Proteomes" id="UP000251314">
    <property type="component" value="Unassembled WGS sequence"/>
</dbReference>
<dbReference type="EMBL" id="MJFZ01000291">
    <property type="protein sequence ID" value="RAW32126.1"/>
    <property type="molecule type" value="Genomic_DNA"/>
</dbReference>
<evidence type="ECO:0000313" key="14">
    <source>
        <dbReference type="Proteomes" id="UP000251314"/>
    </source>
</evidence>
<evidence type="ECO:0000256" key="3">
    <source>
        <dbReference type="ARBA" id="ARBA00022679"/>
    </source>
</evidence>
<evidence type="ECO:0000256" key="4">
    <source>
        <dbReference type="ARBA" id="ARBA00022741"/>
    </source>
</evidence>
<dbReference type="InterPro" id="IPR017441">
    <property type="entry name" value="Protein_kinase_ATP_BS"/>
</dbReference>
<feature type="domain" description="EF-hand" evidence="12">
    <location>
        <begin position="530"/>
        <end position="565"/>
    </location>
</feature>
<dbReference type="VEuPathDB" id="FungiDB:PC110_g11529"/>
<dbReference type="Gene3D" id="1.10.510.10">
    <property type="entry name" value="Transferase(Phosphotransferase) domain 1"/>
    <property type="match status" value="1"/>
</dbReference>
<feature type="domain" description="EF-hand" evidence="12">
    <location>
        <begin position="570"/>
        <end position="605"/>
    </location>
</feature>
<evidence type="ECO:0000256" key="2">
    <source>
        <dbReference type="ARBA" id="ARBA00022527"/>
    </source>
</evidence>
<comment type="caution">
    <text evidence="13">The sequence shown here is derived from an EMBL/GenBank/DDBJ whole genome shotgun (WGS) entry which is preliminary data.</text>
</comment>
<dbReference type="InterPro" id="IPR011992">
    <property type="entry name" value="EF-hand-dom_pair"/>
</dbReference>
<keyword evidence="2" id="KW-0723">Serine/threonine-protein kinase</keyword>
<dbReference type="GO" id="GO:0005524">
    <property type="term" value="F:ATP binding"/>
    <property type="evidence" value="ECO:0007669"/>
    <property type="project" value="UniProtKB-UniRule"/>
</dbReference>
<dbReference type="Gene3D" id="3.30.200.20">
    <property type="entry name" value="Phosphorylase Kinase, domain 1"/>
    <property type="match status" value="1"/>
</dbReference>
<evidence type="ECO:0000256" key="6">
    <source>
        <dbReference type="ARBA" id="ARBA00022837"/>
    </source>
</evidence>
<keyword evidence="7 9" id="KW-0067">ATP-binding</keyword>
<dbReference type="PROSITE" id="PS50011">
    <property type="entry name" value="PROTEIN_KINASE_DOM"/>
    <property type="match status" value="1"/>
</dbReference>
<dbReference type="AlphaFoldDB" id="A0A329S868"/>
<dbReference type="InterPro" id="IPR000719">
    <property type="entry name" value="Prot_kinase_dom"/>
</dbReference>